<evidence type="ECO:0000313" key="12">
    <source>
        <dbReference type="Proteomes" id="UP001153712"/>
    </source>
</evidence>
<dbReference type="InterPro" id="IPR051333">
    <property type="entry name" value="CLIP_Serine_Protease"/>
</dbReference>
<evidence type="ECO:0000256" key="5">
    <source>
        <dbReference type="ARBA" id="ARBA00022801"/>
    </source>
</evidence>
<dbReference type="Gene3D" id="2.40.10.10">
    <property type="entry name" value="Trypsin-like serine proteases"/>
    <property type="match status" value="2"/>
</dbReference>
<dbReference type="InterPro" id="IPR001314">
    <property type="entry name" value="Peptidase_S1A"/>
</dbReference>
<keyword evidence="7" id="KW-0865">Zymogen</keyword>
<comment type="subcellular location">
    <subcellularLocation>
        <location evidence="1">Secreted</location>
    </subcellularLocation>
</comment>
<evidence type="ECO:0000256" key="1">
    <source>
        <dbReference type="ARBA" id="ARBA00004613"/>
    </source>
</evidence>
<dbReference type="OrthoDB" id="6147874at2759"/>
<feature type="chain" id="PRO_5040337498" description="Peptidase S1 domain-containing protein" evidence="9">
    <location>
        <begin position="18"/>
        <end position="471"/>
    </location>
</feature>
<dbReference type="PRINTS" id="PR00722">
    <property type="entry name" value="CHYMOTRYPSIN"/>
</dbReference>
<keyword evidence="2" id="KW-0964">Secreted</keyword>
<keyword evidence="4 9" id="KW-0732">Signal</keyword>
<evidence type="ECO:0000313" key="11">
    <source>
        <dbReference type="EMBL" id="CAG9861491.1"/>
    </source>
</evidence>
<dbReference type="PANTHER" id="PTHR24260">
    <property type="match status" value="1"/>
</dbReference>
<dbReference type="Pfam" id="PF16030">
    <property type="entry name" value="GD_N"/>
    <property type="match status" value="1"/>
</dbReference>
<keyword evidence="3" id="KW-0645">Protease</keyword>
<evidence type="ECO:0000256" key="8">
    <source>
        <dbReference type="ARBA" id="ARBA00023157"/>
    </source>
</evidence>
<reference evidence="11" key="1">
    <citation type="submission" date="2022-01" db="EMBL/GenBank/DDBJ databases">
        <authorList>
            <person name="King R."/>
        </authorList>
    </citation>
    <scope>NUCLEOTIDE SEQUENCE</scope>
</reference>
<dbReference type="InterPro" id="IPR001254">
    <property type="entry name" value="Trypsin_dom"/>
</dbReference>
<dbReference type="Proteomes" id="UP001153712">
    <property type="component" value="Chromosome 4"/>
</dbReference>
<dbReference type="EMBL" id="OU900097">
    <property type="protein sequence ID" value="CAG9861491.1"/>
    <property type="molecule type" value="Genomic_DNA"/>
</dbReference>
<dbReference type="SUPFAM" id="SSF50494">
    <property type="entry name" value="Trypsin-like serine proteases"/>
    <property type="match status" value="1"/>
</dbReference>
<accession>A0A9N9XTL2</accession>
<dbReference type="AlphaFoldDB" id="A0A9N9XTL2"/>
<evidence type="ECO:0000256" key="4">
    <source>
        <dbReference type="ARBA" id="ARBA00022729"/>
    </source>
</evidence>
<dbReference type="GO" id="GO:0005576">
    <property type="term" value="C:extracellular region"/>
    <property type="evidence" value="ECO:0007669"/>
    <property type="project" value="UniProtKB-SubCell"/>
</dbReference>
<keyword evidence="8" id="KW-1015">Disulfide bond</keyword>
<feature type="domain" description="Peptidase S1" evidence="10">
    <location>
        <begin position="214"/>
        <end position="470"/>
    </location>
</feature>
<feature type="signal peptide" evidence="9">
    <location>
        <begin position="1"/>
        <end position="17"/>
    </location>
</feature>
<proteinExistence type="predicted"/>
<keyword evidence="6" id="KW-0720">Serine protease</keyword>
<evidence type="ECO:0000256" key="9">
    <source>
        <dbReference type="SAM" id="SignalP"/>
    </source>
</evidence>
<dbReference type="InterPro" id="IPR031986">
    <property type="entry name" value="GD_N"/>
</dbReference>
<dbReference type="PANTHER" id="PTHR24260:SF143">
    <property type="entry name" value="SERINE PROTEASE GD-LIKE PROTEIN"/>
    <property type="match status" value="1"/>
</dbReference>
<dbReference type="InterPro" id="IPR009003">
    <property type="entry name" value="Peptidase_S1_PA"/>
</dbReference>
<protein>
    <recommendedName>
        <fullName evidence="10">Peptidase S1 domain-containing protein</fullName>
    </recommendedName>
</protein>
<evidence type="ECO:0000259" key="10">
    <source>
        <dbReference type="PROSITE" id="PS50240"/>
    </source>
</evidence>
<name>A0A9N9XTL2_PHYSR</name>
<keyword evidence="12" id="KW-1185">Reference proteome</keyword>
<evidence type="ECO:0000256" key="6">
    <source>
        <dbReference type="ARBA" id="ARBA00022825"/>
    </source>
</evidence>
<evidence type="ECO:0000256" key="7">
    <source>
        <dbReference type="ARBA" id="ARBA00023145"/>
    </source>
</evidence>
<evidence type="ECO:0000256" key="3">
    <source>
        <dbReference type="ARBA" id="ARBA00022670"/>
    </source>
</evidence>
<dbReference type="SMART" id="SM00020">
    <property type="entry name" value="Tryp_SPc"/>
    <property type="match status" value="1"/>
</dbReference>
<evidence type="ECO:0000256" key="2">
    <source>
        <dbReference type="ARBA" id="ARBA00022525"/>
    </source>
</evidence>
<dbReference type="CDD" id="cd00190">
    <property type="entry name" value="Tryp_SPc"/>
    <property type="match status" value="1"/>
</dbReference>
<organism evidence="11 12">
    <name type="scientific">Phyllotreta striolata</name>
    <name type="common">Striped flea beetle</name>
    <name type="synonym">Crioceris striolata</name>
    <dbReference type="NCBI Taxonomy" id="444603"/>
    <lineage>
        <taxon>Eukaryota</taxon>
        <taxon>Metazoa</taxon>
        <taxon>Ecdysozoa</taxon>
        <taxon>Arthropoda</taxon>
        <taxon>Hexapoda</taxon>
        <taxon>Insecta</taxon>
        <taxon>Pterygota</taxon>
        <taxon>Neoptera</taxon>
        <taxon>Endopterygota</taxon>
        <taxon>Coleoptera</taxon>
        <taxon>Polyphaga</taxon>
        <taxon>Cucujiformia</taxon>
        <taxon>Chrysomeloidea</taxon>
        <taxon>Chrysomelidae</taxon>
        <taxon>Galerucinae</taxon>
        <taxon>Alticini</taxon>
        <taxon>Phyllotreta</taxon>
    </lineage>
</organism>
<dbReference type="InterPro" id="IPR043504">
    <property type="entry name" value="Peptidase_S1_PA_chymotrypsin"/>
</dbReference>
<dbReference type="Pfam" id="PF00089">
    <property type="entry name" value="Trypsin"/>
    <property type="match status" value="1"/>
</dbReference>
<keyword evidence="5" id="KW-0378">Hydrolase</keyword>
<sequence>MIRWLTAVVLLAHNLAAQEPASPCPRSFRYEPRNPAEPDRIYGVLTLLTDQDLNGVWLRLIFDRPSLQLGNWFGMVKTDDNIVYRIQNRNRVLEKNVPVPVRFYIKYNPDEPIPKLVEWRLNAKTVCPASTASRDTESSDMYFTSPELTTLSTPMMGQNSNDQFDKLFHSSQGNNEDDDFFMGDFALLGKPRPSKPILDEVQCGVVIKTAQPLITYGQPTREGEYPWHAALYHARGIDLTYICGGSLVTMKHVITVAHCVTRRKSQSALPPSTLMVYLGKYYLKVWSNPGIQDRQIDKIIVHQRYNSHTFSHDIAVLKLNEPAELTNYVRPVCLWQEQTSLEAVISRQGTVVGWGFDETGKVTEQLTQAHMPVVSQETCIYSFPEFYSRFTSDHTYCAGFNNGTSVCNGDSGGGMVFPMKGSSSYNPIWQLRGMVSISVALQNQFKCDASHYVVFTDVAKYTDWIKNALEV</sequence>
<dbReference type="GO" id="GO:0004252">
    <property type="term" value="F:serine-type endopeptidase activity"/>
    <property type="evidence" value="ECO:0007669"/>
    <property type="project" value="InterPro"/>
</dbReference>
<dbReference type="GO" id="GO:0006508">
    <property type="term" value="P:proteolysis"/>
    <property type="evidence" value="ECO:0007669"/>
    <property type="project" value="UniProtKB-KW"/>
</dbReference>
<dbReference type="PROSITE" id="PS50240">
    <property type="entry name" value="TRYPSIN_DOM"/>
    <property type="match status" value="1"/>
</dbReference>
<gene>
    <name evidence="11" type="ORF">PHYEVI_LOCUS7830</name>
</gene>
<dbReference type="FunFam" id="2.40.10.10:FF:000146">
    <property type="entry name" value="Serine protease 53"/>
    <property type="match status" value="1"/>
</dbReference>